<evidence type="ECO:0000313" key="2">
    <source>
        <dbReference type="Proteomes" id="UP001205603"/>
    </source>
</evidence>
<evidence type="ECO:0000313" key="1">
    <source>
        <dbReference type="EMBL" id="MCP9610682.1"/>
    </source>
</evidence>
<name>A0ABT1MDG8_9BACT</name>
<reference evidence="1 2" key="1">
    <citation type="submission" date="2022-07" db="EMBL/GenBank/DDBJ databases">
        <title>Fecal culturing of patients with breast cancer.</title>
        <authorList>
            <person name="Teng N.M.Y."/>
            <person name="Kiu R."/>
            <person name="Evans R."/>
            <person name="Baker D.J."/>
            <person name="Zenner C."/>
            <person name="Robinson S.D."/>
            <person name="Hall L.J."/>
        </authorList>
    </citation>
    <scope>NUCLEOTIDE SEQUENCE [LARGE SCALE GENOMIC DNA]</scope>
    <source>
        <strain evidence="1 2">LH1063</strain>
    </source>
</reference>
<dbReference type="EMBL" id="JANDHW010000001">
    <property type="protein sequence ID" value="MCP9610682.1"/>
    <property type="molecule type" value="Genomic_DNA"/>
</dbReference>
<organism evidence="1 2">
    <name type="scientific">Coprobacter tertius</name>
    <dbReference type="NCBI Taxonomy" id="2944915"/>
    <lineage>
        <taxon>Bacteria</taxon>
        <taxon>Pseudomonadati</taxon>
        <taxon>Bacteroidota</taxon>
        <taxon>Bacteroidia</taxon>
        <taxon>Bacteroidales</taxon>
        <taxon>Barnesiellaceae</taxon>
        <taxon>Coprobacter</taxon>
    </lineage>
</organism>
<accession>A0ABT1MDG8</accession>
<proteinExistence type="predicted"/>
<gene>
    <name evidence="1" type="ORF">NMU02_01055</name>
</gene>
<dbReference type="Proteomes" id="UP001205603">
    <property type="component" value="Unassembled WGS sequence"/>
</dbReference>
<keyword evidence="2" id="KW-1185">Reference proteome</keyword>
<sequence length="55" mass="5757">MLLKSKLKSTFTLSIVKSGKAMPGSGQISVFVWVEGKLRVGVAVTTSCGVIETDA</sequence>
<comment type="caution">
    <text evidence="1">The sequence shown here is derived from an EMBL/GenBank/DDBJ whole genome shotgun (WGS) entry which is preliminary data.</text>
</comment>
<protein>
    <submittedName>
        <fullName evidence="1">Uncharacterized protein</fullName>
    </submittedName>
</protein>